<protein>
    <submittedName>
        <fullName evidence="4">Uncharacterized protein</fullName>
    </submittedName>
</protein>
<organism evidence="4 6">
    <name type="scientific">Bradyrhizobium zhanjiangense</name>
    <dbReference type="NCBI Taxonomy" id="1325107"/>
    <lineage>
        <taxon>Bacteria</taxon>
        <taxon>Pseudomonadati</taxon>
        <taxon>Pseudomonadota</taxon>
        <taxon>Alphaproteobacteria</taxon>
        <taxon>Hyphomicrobiales</taxon>
        <taxon>Nitrobacteraceae</taxon>
        <taxon>Bradyrhizobium</taxon>
    </lineage>
</organism>
<keyword evidence="1" id="KW-1133">Transmembrane helix</keyword>
<evidence type="ECO:0000256" key="2">
    <source>
        <dbReference type="SAM" id="SignalP"/>
    </source>
</evidence>
<reference evidence="4 6" key="1">
    <citation type="submission" date="2018-11" db="EMBL/GenBank/DDBJ databases">
        <title>Bradyrhizobium sp. nov., isolated from effective nodules of peanut in China.</title>
        <authorList>
            <person name="Li Y."/>
        </authorList>
    </citation>
    <scope>NUCLEOTIDE SEQUENCE [LARGE SCALE GENOMIC DNA]</scope>
    <source>
        <strain evidence="4 6">CCBAU 51770</strain>
        <strain evidence="3 5">CCBAU 51781</strain>
    </source>
</reference>
<name>A0A4Q0QJC0_9BRAD</name>
<dbReference type="Proteomes" id="UP000289946">
    <property type="component" value="Unassembled WGS sequence"/>
</dbReference>
<dbReference type="RefSeq" id="WP_128934350.1">
    <property type="nucleotide sequence ID" value="NZ_CP022221.1"/>
</dbReference>
<keyword evidence="1" id="KW-0812">Transmembrane</keyword>
<dbReference type="AlphaFoldDB" id="A0A4Q0QJC0"/>
<keyword evidence="5" id="KW-1185">Reference proteome</keyword>
<dbReference type="EMBL" id="RKMK01000022">
    <property type="protein sequence ID" value="RXG92853.1"/>
    <property type="molecule type" value="Genomic_DNA"/>
</dbReference>
<sequence>MKKTALVLATVGALGVSAVAAPTPAEAHWRGGFGPALAGGLLAGALIGGLASSAYAYGPGYGYYGYPGYYDDYYAPAYYGGYYPWGGYTRTYYSTSYAPAYYGYRYHRVVRPAFAYYGGPFPRRHFYHHRWHPYW</sequence>
<evidence type="ECO:0000313" key="6">
    <source>
        <dbReference type="Proteomes" id="UP000290174"/>
    </source>
</evidence>
<proteinExistence type="predicted"/>
<feature type="transmembrane region" description="Helical" evidence="1">
    <location>
        <begin position="36"/>
        <end position="57"/>
    </location>
</feature>
<gene>
    <name evidence="4" type="ORF">EAS61_22880</name>
    <name evidence="3" type="ORF">EAS62_39380</name>
</gene>
<keyword evidence="2" id="KW-0732">Signal</keyword>
<evidence type="ECO:0000313" key="4">
    <source>
        <dbReference type="EMBL" id="RXG92853.1"/>
    </source>
</evidence>
<evidence type="ECO:0000256" key="1">
    <source>
        <dbReference type="SAM" id="Phobius"/>
    </source>
</evidence>
<feature type="signal peptide" evidence="2">
    <location>
        <begin position="1"/>
        <end position="20"/>
    </location>
</feature>
<accession>A0A4Q0QJC0</accession>
<dbReference type="Proteomes" id="UP000290174">
    <property type="component" value="Unassembled WGS sequence"/>
</dbReference>
<dbReference type="EMBL" id="RDRA01000053">
    <property type="protein sequence ID" value="RXG84867.1"/>
    <property type="molecule type" value="Genomic_DNA"/>
</dbReference>
<feature type="chain" id="PRO_5020959582" evidence="2">
    <location>
        <begin position="21"/>
        <end position="135"/>
    </location>
</feature>
<evidence type="ECO:0000313" key="3">
    <source>
        <dbReference type="EMBL" id="RXG84867.1"/>
    </source>
</evidence>
<keyword evidence="1" id="KW-0472">Membrane</keyword>
<comment type="caution">
    <text evidence="4">The sequence shown here is derived from an EMBL/GenBank/DDBJ whole genome shotgun (WGS) entry which is preliminary data.</text>
</comment>
<evidence type="ECO:0000313" key="5">
    <source>
        <dbReference type="Proteomes" id="UP000289946"/>
    </source>
</evidence>